<evidence type="ECO:0000313" key="3">
    <source>
        <dbReference type="Proteomes" id="UP000623010"/>
    </source>
</evidence>
<protein>
    <submittedName>
        <fullName evidence="2">Uncharacterized protein</fullName>
    </submittedName>
</protein>
<name>A0A918R2Q2_9ACTN</name>
<dbReference type="Proteomes" id="UP000623010">
    <property type="component" value="Unassembled WGS sequence"/>
</dbReference>
<feature type="compositionally biased region" description="Basic residues" evidence="1">
    <location>
        <begin position="98"/>
        <end position="112"/>
    </location>
</feature>
<organism evidence="2 3">
    <name type="scientific">Streptomyces echinoruber</name>
    <dbReference type="NCBI Taxonomy" id="68898"/>
    <lineage>
        <taxon>Bacteria</taxon>
        <taxon>Bacillati</taxon>
        <taxon>Actinomycetota</taxon>
        <taxon>Actinomycetes</taxon>
        <taxon>Kitasatosporales</taxon>
        <taxon>Streptomycetaceae</taxon>
        <taxon>Streptomyces</taxon>
    </lineage>
</organism>
<proteinExistence type="predicted"/>
<dbReference type="AlphaFoldDB" id="A0A918R2Q2"/>
<keyword evidence="3" id="KW-1185">Reference proteome</keyword>
<reference evidence="2" key="1">
    <citation type="journal article" date="2014" name="Int. J. Syst. Evol. Microbiol.">
        <title>Complete genome sequence of Corynebacterium casei LMG S-19264T (=DSM 44701T), isolated from a smear-ripened cheese.</title>
        <authorList>
            <consortium name="US DOE Joint Genome Institute (JGI-PGF)"/>
            <person name="Walter F."/>
            <person name="Albersmeier A."/>
            <person name="Kalinowski J."/>
            <person name="Ruckert C."/>
        </authorList>
    </citation>
    <scope>NUCLEOTIDE SEQUENCE</scope>
    <source>
        <strain evidence="2">JCM 5016</strain>
    </source>
</reference>
<feature type="compositionally biased region" description="Basic and acidic residues" evidence="1">
    <location>
        <begin position="64"/>
        <end position="77"/>
    </location>
</feature>
<comment type="caution">
    <text evidence="2">The sequence shown here is derived from an EMBL/GenBank/DDBJ whole genome shotgun (WGS) entry which is preliminary data.</text>
</comment>
<evidence type="ECO:0000256" key="1">
    <source>
        <dbReference type="SAM" id="MobiDB-lite"/>
    </source>
</evidence>
<reference evidence="2" key="2">
    <citation type="submission" date="2020-09" db="EMBL/GenBank/DDBJ databases">
        <authorList>
            <person name="Sun Q."/>
            <person name="Ohkuma M."/>
        </authorList>
    </citation>
    <scope>NUCLEOTIDE SEQUENCE</scope>
    <source>
        <strain evidence="2">JCM 5016</strain>
    </source>
</reference>
<accession>A0A918R2Q2</accession>
<evidence type="ECO:0000313" key="2">
    <source>
        <dbReference type="EMBL" id="GGZ80413.1"/>
    </source>
</evidence>
<feature type="region of interest" description="Disordered" evidence="1">
    <location>
        <begin position="64"/>
        <end position="112"/>
    </location>
</feature>
<dbReference type="EMBL" id="BMWH01000004">
    <property type="protein sequence ID" value="GGZ80413.1"/>
    <property type="molecule type" value="Genomic_DNA"/>
</dbReference>
<sequence length="112" mass="12653">MPYPLARPPAPNGPGRCPRCLQEVIWTTTTANRVAQAVDPDRDPRGNIAVRQDHTGRWISRQLTRERPTPEAGEHLHMPHIATCPAPAPRRAPAPRITRGRRGVRPTRRWQP</sequence>
<gene>
    <name evidence="2" type="ORF">GCM10010389_17800</name>
</gene>
<dbReference type="RefSeq" id="WP_190056776.1">
    <property type="nucleotide sequence ID" value="NZ_BMWH01000004.1"/>
</dbReference>